<dbReference type="InterPro" id="IPR012916">
    <property type="entry name" value="RED_N"/>
</dbReference>
<dbReference type="AlphaFoldDB" id="H1UXG4"/>
<sequence>MNNEQFRKLLGADSVKPKSPSNAASQSSDSPAASGALGSRQRSSIPMTPRSVGGGNSRNEFARQLAARNQTTQPQKKFRTSTPKGSRLADGYVDRARERTDEEEEDDREKRIKALEEALKNEEIDQATFEKLSSEIAGGDLSSTHLIKGLDFKLLERVRKGEDVYGDSKNDPDEEEVPPEEEGGEE</sequence>
<dbReference type="Proteomes" id="UP000007174">
    <property type="component" value="Unassembled WGS sequence"/>
</dbReference>
<dbReference type="EMBL" id="CACQ02000495">
    <property type="protein sequence ID" value="CCF32665.1"/>
    <property type="molecule type" value="Genomic_DNA"/>
</dbReference>
<dbReference type="VEuPathDB" id="FungiDB:CH63R_00715"/>
<evidence type="ECO:0000313" key="6">
    <source>
        <dbReference type="Proteomes" id="UP000007174"/>
    </source>
</evidence>
<evidence type="ECO:0000256" key="2">
    <source>
        <dbReference type="ARBA" id="ARBA00023242"/>
    </source>
</evidence>
<comment type="subcellular location">
    <subcellularLocation>
        <location evidence="1">Nucleus</location>
    </subcellularLocation>
</comment>
<feature type="non-terminal residue" evidence="5">
    <location>
        <position position="186"/>
    </location>
</feature>
<feature type="compositionally biased region" description="Basic and acidic residues" evidence="3">
    <location>
        <begin position="162"/>
        <end position="171"/>
    </location>
</feature>
<dbReference type="eggNOG" id="ENOG502RZ6M">
    <property type="taxonomic scope" value="Eukaryota"/>
</dbReference>
<feature type="domain" description="RED-like N-terminal" evidence="4">
    <location>
        <begin position="81"/>
        <end position="163"/>
    </location>
</feature>
<dbReference type="HOGENOM" id="CLU_1457769_0_0_1"/>
<dbReference type="PANTHER" id="PTHR12765">
    <property type="entry name" value="RED PROTEIN IK FACTOR CYTOKINE IK"/>
    <property type="match status" value="1"/>
</dbReference>
<feature type="region of interest" description="Disordered" evidence="3">
    <location>
        <begin position="1"/>
        <end position="109"/>
    </location>
</feature>
<dbReference type="GO" id="GO:0005634">
    <property type="term" value="C:nucleus"/>
    <property type="evidence" value="ECO:0007669"/>
    <property type="project" value="UniProtKB-SubCell"/>
</dbReference>
<feature type="compositionally biased region" description="Polar residues" evidence="3">
    <location>
        <begin position="67"/>
        <end position="84"/>
    </location>
</feature>
<gene>
    <name evidence="5" type="ORF">CH063_05005</name>
</gene>
<feature type="compositionally biased region" description="Acidic residues" evidence="3">
    <location>
        <begin position="172"/>
        <end position="186"/>
    </location>
</feature>
<feature type="region of interest" description="Disordered" evidence="3">
    <location>
        <begin position="162"/>
        <end position="186"/>
    </location>
</feature>
<name>H1UXG4_COLHI</name>
<evidence type="ECO:0000259" key="4">
    <source>
        <dbReference type="Pfam" id="PF07808"/>
    </source>
</evidence>
<keyword evidence="2" id="KW-0539">Nucleus</keyword>
<organism evidence="5 6">
    <name type="scientific">Colletotrichum higginsianum (strain IMI 349063)</name>
    <name type="common">Crucifer anthracnose fungus</name>
    <dbReference type="NCBI Taxonomy" id="759273"/>
    <lineage>
        <taxon>Eukaryota</taxon>
        <taxon>Fungi</taxon>
        <taxon>Dikarya</taxon>
        <taxon>Ascomycota</taxon>
        <taxon>Pezizomycotina</taxon>
        <taxon>Sordariomycetes</taxon>
        <taxon>Hypocreomycetidae</taxon>
        <taxon>Glomerellales</taxon>
        <taxon>Glomerellaceae</taxon>
        <taxon>Colletotrichum</taxon>
        <taxon>Colletotrichum destructivum species complex</taxon>
    </lineage>
</organism>
<accession>H1UXG4</accession>
<evidence type="ECO:0000313" key="5">
    <source>
        <dbReference type="EMBL" id="CCF32665.1"/>
    </source>
</evidence>
<proteinExistence type="predicted"/>
<evidence type="ECO:0000256" key="3">
    <source>
        <dbReference type="SAM" id="MobiDB-lite"/>
    </source>
</evidence>
<dbReference type="STRING" id="759273.H1UXG4"/>
<reference evidence="6" key="1">
    <citation type="journal article" date="2012" name="Nat. Genet.">
        <title>Lifestyle transitions in plant pathogenic Colletotrichum fungi deciphered by genome and transcriptome analyses.</title>
        <authorList>
            <person name="O'Connell R.J."/>
            <person name="Thon M.R."/>
            <person name="Hacquard S."/>
            <person name="Amyotte S.G."/>
            <person name="Kleemann J."/>
            <person name="Torres M.F."/>
            <person name="Damm U."/>
            <person name="Buiate E.A."/>
            <person name="Epstein L."/>
            <person name="Alkan N."/>
            <person name="Altmueller J."/>
            <person name="Alvarado-Balderrama L."/>
            <person name="Bauser C.A."/>
            <person name="Becker C."/>
            <person name="Birren B.W."/>
            <person name="Chen Z."/>
            <person name="Choi J."/>
            <person name="Crouch J.A."/>
            <person name="Duvick J.P."/>
            <person name="Farman M.A."/>
            <person name="Gan P."/>
            <person name="Heiman D."/>
            <person name="Henrissat B."/>
            <person name="Howard R.J."/>
            <person name="Kabbage M."/>
            <person name="Koch C."/>
            <person name="Kracher B."/>
            <person name="Kubo Y."/>
            <person name="Law A.D."/>
            <person name="Lebrun M.-H."/>
            <person name="Lee Y.-H."/>
            <person name="Miyara I."/>
            <person name="Moore N."/>
            <person name="Neumann U."/>
            <person name="Nordstroem K."/>
            <person name="Panaccione D.G."/>
            <person name="Panstruga R."/>
            <person name="Place M."/>
            <person name="Proctor R.H."/>
            <person name="Prusky D."/>
            <person name="Rech G."/>
            <person name="Reinhardt R."/>
            <person name="Rollins J.A."/>
            <person name="Rounsley S."/>
            <person name="Schardl C.L."/>
            <person name="Schwartz D.C."/>
            <person name="Shenoy N."/>
            <person name="Shirasu K."/>
            <person name="Sikhakolli U.R."/>
            <person name="Stueber K."/>
            <person name="Sukno S.A."/>
            <person name="Sweigard J.A."/>
            <person name="Takano Y."/>
            <person name="Takahara H."/>
            <person name="Trail F."/>
            <person name="van der Does H.C."/>
            <person name="Voll L.M."/>
            <person name="Will I."/>
            <person name="Young S."/>
            <person name="Zeng Q."/>
            <person name="Zhang J."/>
            <person name="Zhou S."/>
            <person name="Dickman M.B."/>
            <person name="Schulze-Lefert P."/>
            <person name="Ver Loren van Themaat E."/>
            <person name="Ma L.-J."/>
            <person name="Vaillancourt L.J."/>
        </authorList>
    </citation>
    <scope>NUCLEOTIDE SEQUENCE [LARGE SCALE GENOMIC DNA]</scope>
    <source>
        <strain evidence="6">IMI 349063</strain>
    </source>
</reference>
<dbReference type="InterPro" id="IPR039896">
    <property type="entry name" value="Red-like"/>
</dbReference>
<evidence type="ECO:0000256" key="1">
    <source>
        <dbReference type="ARBA" id="ARBA00004123"/>
    </source>
</evidence>
<protein>
    <recommendedName>
        <fullName evidence="4">RED-like N-terminal domain-containing protein</fullName>
    </recommendedName>
</protein>
<feature type="compositionally biased region" description="Low complexity" evidence="3">
    <location>
        <begin position="17"/>
        <end position="36"/>
    </location>
</feature>
<dbReference type="Pfam" id="PF07808">
    <property type="entry name" value="RED_N"/>
    <property type="match status" value="1"/>
</dbReference>